<evidence type="ECO:0000313" key="3">
    <source>
        <dbReference type="Proteomes" id="UP000092668"/>
    </source>
</evidence>
<dbReference type="InterPro" id="IPR034660">
    <property type="entry name" value="DinB/YfiT-like"/>
</dbReference>
<organism evidence="2 3">
    <name type="scientific">Mycolicibacter kumamotonensis</name>
    <dbReference type="NCBI Taxonomy" id="354243"/>
    <lineage>
        <taxon>Bacteria</taxon>
        <taxon>Bacillati</taxon>
        <taxon>Actinomycetota</taxon>
        <taxon>Actinomycetes</taxon>
        <taxon>Mycobacteriales</taxon>
        <taxon>Mycobacteriaceae</taxon>
        <taxon>Mycolicibacter</taxon>
    </lineage>
</organism>
<dbReference type="Pfam" id="PF11716">
    <property type="entry name" value="MDMPI_N"/>
    <property type="match status" value="1"/>
</dbReference>
<comment type="caution">
    <text evidence="2">The sequence shown here is derived from an EMBL/GenBank/DDBJ whole genome shotgun (WGS) entry which is preliminary data.</text>
</comment>
<dbReference type="RefSeq" id="WP_019734639.1">
    <property type="nucleotide sequence ID" value="NZ_LFOE01000010.1"/>
</dbReference>
<evidence type="ECO:0000259" key="1">
    <source>
        <dbReference type="Pfam" id="PF11716"/>
    </source>
</evidence>
<gene>
    <name evidence="2" type="ORF">ACT18_09425</name>
</gene>
<protein>
    <submittedName>
        <fullName evidence="2">Translation initiation factor 2</fullName>
    </submittedName>
</protein>
<dbReference type="AlphaFoldDB" id="A0A1B8SGU4"/>
<keyword evidence="3" id="KW-1185">Reference proteome</keyword>
<keyword evidence="2" id="KW-0396">Initiation factor</keyword>
<reference evidence="2 3" key="1">
    <citation type="submission" date="2015-06" db="EMBL/GenBank/DDBJ databases">
        <title>Genome sequence of Mycobacterium kumamotonense strain Roo.</title>
        <authorList>
            <person name="Greninger A.L."/>
            <person name="Cunningham G."/>
            <person name="Miller S."/>
        </authorList>
    </citation>
    <scope>NUCLEOTIDE SEQUENCE [LARGE SCALE GENOMIC DNA]</scope>
    <source>
        <strain evidence="2 3">Roo</strain>
    </source>
</reference>
<dbReference type="InterPro" id="IPR024344">
    <property type="entry name" value="MDMPI_metal-binding"/>
</dbReference>
<proteinExistence type="predicted"/>
<dbReference type="NCBIfam" id="TIGR03083">
    <property type="entry name" value="maleylpyruvate isomerase family mycothiol-dependent enzyme"/>
    <property type="match status" value="1"/>
</dbReference>
<dbReference type="InterPro" id="IPR017517">
    <property type="entry name" value="Maleyloyr_isom"/>
</dbReference>
<dbReference type="PATRIC" id="fig|354243.3.peg.1957"/>
<name>A0A1B8SGU4_9MYCO</name>
<dbReference type="STRING" id="354243.BST28_19135"/>
<evidence type="ECO:0000313" key="2">
    <source>
        <dbReference type="EMBL" id="OBY31944.1"/>
    </source>
</evidence>
<dbReference type="OrthoDB" id="5178565at2"/>
<dbReference type="GO" id="GO:0003743">
    <property type="term" value="F:translation initiation factor activity"/>
    <property type="evidence" value="ECO:0007669"/>
    <property type="project" value="UniProtKB-KW"/>
</dbReference>
<dbReference type="Gene3D" id="1.20.120.450">
    <property type="entry name" value="dinb family like domain"/>
    <property type="match status" value="1"/>
</dbReference>
<dbReference type="SUPFAM" id="SSF109854">
    <property type="entry name" value="DinB/YfiT-like putative metalloenzymes"/>
    <property type="match status" value="1"/>
</dbReference>
<dbReference type="EMBL" id="LFOE01000010">
    <property type="protein sequence ID" value="OBY31944.1"/>
    <property type="molecule type" value="Genomic_DNA"/>
</dbReference>
<dbReference type="GO" id="GO:0046872">
    <property type="term" value="F:metal ion binding"/>
    <property type="evidence" value="ECO:0007669"/>
    <property type="project" value="InterPro"/>
</dbReference>
<dbReference type="Proteomes" id="UP000092668">
    <property type="component" value="Unassembled WGS sequence"/>
</dbReference>
<feature type="domain" description="Mycothiol-dependent maleylpyruvate isomerase metal-binding" evidence="1">
    <location>
        <begin position="17"/>
        <end position="137"/>
    </location>
</feature>
<sequence length="219" mass="23492">MTRPTTPRAPTIAQLLDEYQQFADLLGSLEAAAWNRPTRCSTWHVCDIAGHVVGQAVETVSGTIGTRSPDEQAASLRHLPPSTLALQLLDARVKMAGLAATLDDSAWERPSLLPDFTIGQGMHSLVADTFIHADDIRNALGRPSATGPALYTSIDFILGRLSRDKAALADPDVAPLLLLPPESITQVTGLDPHEFLLAATGRRDATSLGLPTRINIFRS</sequence>
<keyword evidence="2" id="KW-0648">Protein biosynthesis</keyword>
<accession>A0A1B8SGU4</accession>